<dbReference type="GO" id="GO:0051539">
    <property type="term" value="F:4 iron, 4 sulfur cluster binding"/>
    <property type="evidence" value="ECO:0007669"/>
    <property type="project" value="TreeGrafter"/>
</dbReference>
<dbReference type="PROSITE" id="PS01215">
    <property type="entry name" value="MRP"/>
    <property type="match status" value="1"/>
</dbReference>
<dbReference type="STRING" id="1391654.AKJ09_01002"/>
<keyword evidence="4 6" id="KW-0408">Iron</keyword>
<dbReference type="InterPro" id="IPR033756">
    <property type="entry name" value="YlxH/NBP35"/>
</dbReference>
<dbReference type="HAMAP" id="MF_02040">
    <property type="entry name" value="Mrp_NBP35"/>
    <property type="match status" value="1"/>
</dbReference>
<comment type="subunit">
    <text evidence="6">Homodimer.</text>
</comment>
<name>A0A0K1PLD0_9BACT</name>
<dbReference type="Pfam" id="PF10609">
    <property type="entry name" value="ParA"/>
    <property type="match status" value="1"/>
</dbReference>
<dbReference type="Gene3D" id="3.40.50.300">
    <property type="entry name" value="P-loop containing nucleotide triphosphate hydrolases"/>
    <property type="match status" value="1"/>
</dbReference>
<keyword evidence="1 6" id="KW-0479">Metal-binding</keyword>
<dbReference type="EMBL" id="CP012333">
    <property type="protein sequence ID" value="AKU94338.1"/>
    <property type="molecule type" value="Genomic_DNA"/>
</dbReference>
<keyword evidence="2 6" id="KW-0547">Nucleotide-binding</keyword>
<dbReference type="AlphaFoldDB" id="A0A0K1PLD0"/>
<dbReference type="InterPro" id="IPR019591">
    <property type="entry name" value="Mrp/NBP35_ATP-bd"/>
</dbReference>
<sequence>MSDTATGTGGASRVISNEDPLPGVKHIILVMSGKGGVGKSTTATNLAMALSRRGFRTGLLDADIYGPSIPTMFGVAGRPVSTDGKTIEPLERFGIKLMSIGFLLEDPKSAVIWRGPMLHGALQQFLKDVNWGDLDFLVLDLPPGTGDVALTLSQRASVTGAVVVTTPQQVATDDVYKAISMCQKVNISVLGIIENMSWFIDTAGVKHELFGTGGGQAVADFAQAPLLGQVPIDQSVREWGDKGTPVVQAAPDGAIATAFMAVADKLLEVVAARADEEEGGPVIDRSGGTGGKRRLPVSK</sequence>
<dbReference type="PATRIC" id="fig|1391654.3.peg.1023"/>
<dbReference type="CDD" id="cd02037">
    <property type="entry name" value="Mrp_NBP35"/>
    <property type="match status" value="1"/>
</dbReference>
<accession>A0A0K1PLD0</accession>
<dbReference type="GO" id="GO:0140663">
    <property type="term" value="F:ATP-dependent FeS chaperone activity"/>
    <property type="evidence" value="ECO:0007669"/>
    <property type="project" value="InterPro"/>
</dbReference>
<evidence type="ECO:0000256" key="1">
    <source>
        <dbReference type="ARBA" id="ARBA00022723"/>
    </source>
</evidence>
<dbReference type="KEGG" id="llu:AKJ09_01002"/>
<comment type="function">
    <text evidence="6">Binds and transfers iron-sulfur (Fe-S) clusters to target apoproteins. Can hydrolyze ATP.</text>
</comment>
<proteinExistence type="inferred from homology"/>
<dbReference type="GO" id="GO:0016887">
    <property type="term" value="F:ATP hydrolysis activity"/>
    <property type="evidence" value="ECO:0007669"/>
    <property type="project" value="UniProtKB-UniRule"/>
</dbReference>
<dbReference type="SUPFAM" id="SSF52540">
    <property type="entry name" value="P-loop containing nucleoside triphosphate hydrolases"/>
    <property type="match status" value="1"/>
</dbReference>
<dbReference type="FunFam" id="3.40.50.300:FF:001119">
    <property type="entry name" value="Iron-sulfur cluster carrier protein"/>
    <property type="match status" value="1"/>
</dbReference>
<dbReference type="GO" id="GO:0046872">
    <property type="term" value="F:metal ion binding"/>
    <property type="evidence" value="ECO:0007669"/>
    <property type="project" value="UniProtKB-KW"/>
</dbReference>
<organism evidence="8 9">
    <name type="scientific">Labilithrix luteola</name>
    <dbReference type="NCBI Taxonomy" id="1391654"/>
    <lineage>
        <taxon>Bacteria</taxon>
        <taxon>Pseudomonadati</taxon>
        <taxon>Myxococcota</taxon>
        <taxon>Polyangia</taxon>
        <taxon>Polyangiales</taxon>
        <taxon>Labilitrichaceae</taxon>
        <taxon>Labilithrix</taxon>
    </lineage>
</organism>
<gene>
    <name evidence="8" type="ORF">AKJ09_01002</name>
</gene>
<evidence type="ECO:0000256" key="3">
    <source>
        <dbReference type="ARBA" id="ARBA00022840"/>
    </source>
</evidence>
<dbReference type="InterPro" id="IPR027417">
    <property type="entry name" value="P-loop_NTPase"/>
</dbReference>
<evidence type="ECO:0000256" key="4">
    <source>
        <dbReference type="ARBA" id="ARBA00023004"/>
    </source>
</evidence>
<keyword evidence="3 6" id="KW-0067">ATP-binding</keyword>
<evidence type="ECO:0000256" key="7">
    <source>
        <dbReference type="SAM" id="MobiDB-lite"/>
    </source>
</evidence>
<evidence type="ECO:0000313" key="9">
    <source>
        <dbReference type="Proteomes" id="UP000064967"/>
    </source>
</evidence>
<dbReference type="GO" id="GO:0005524">
    <property type="term" value="F:ATP binding"/>
    <property type="evidence" value="ECO:0007669"/>
    <property type="project" value="UniProtKB-UniRule"/>
</dbReference>
<evidence type="ECO:0000256" key="6">
    <source>
        <dbReference type="HAMAP-Rule" id="MF_02040"/>
    </source>
</evidence>
<dbReference type="InterPro" id="IPR000808">
    <property type="entry name" value="Mrp-like_CS"/>
</dbReference>
<evidence type="ECO:0000313" key="8">
    <source>
        <dbReference type="EMBL" id="AKU94338.1"/>
    </source>
</evidence>
<dbReference type="GO" id="GO:0016226">
    <property type="term" value="P:iron-sulfur cluster assembly"/>
    <property type="evidence" value="ECO:0007669"/>
    <property type="project" value="InterPro"/>
</dbReference>
<protein>
    <recommendedName>
        <fullName evidence="6">Iron-sulfur cluster carrier protein</fullName>
    </recommendedName>
</protein>
<dbReference type="Proteomes" id="UP000064967">
    <property type="component" value="Chromosome"/>
</dbReference>
<feature type="region of interest" description="Disordered" evidence="7">
    <location>
        <begin position="276"/>
        <end position="299"/>
    </location>
</feature>
<evidence type="ECO:0000256" key="5">
    <source>
        <dbReference type="ARBA" id="ARBA00023014"/>
    </source>
</evidence>
<keyword evidence="5 6" id="KW-0411">Iron-sulfur</keyword>
<keyword evidence="6" id="KW-0378">Hydrolase</keyword>
<comment type="similarity">
    <text evidence="6">Belongs to the Mrp/NBP35 ATP-binding proteins family.</text>
</comment>
<dbReference type="RefSeq" id="WP_146645950.1">
    <property type="nucleotide sequence ID" value="NZ_CP012333.1"/>
</dbReference>
<reference evidence="8 9" key="1">
    <citation type="submission" date="2015-08" db="EMBL/GenBank/DDBJ databases">
        <authorList>
            <person name="Babu N.S."/>
            <person name="Beckwith C.J."/>
            <person name="Beseler K.G."/>
            <person name="Brison A."/>
            <person name="Carone J.V."/>
            <person name="Caskin T.P."/>
            <person name="Diamond M."/>
            <person name="Durham M.E."/>
            <person name="Foxe J.M."/>
            <person name="Go M."/>
            <person name="Henderson B.A."/>
            <person name="Jones I.B."/>
            <person name="McGettigan J.A."/>
            <person name="Micheletti S.J."/>
            <person name="Nasrallah M.E."/>
            <person name="Ortiz D."/>
            <person name="Piller C.R."/>
            <person name="Privatt S.R."/>
            <person name="Schneider S.L."/>
            <person name="Sharp S."/>
            <person name="Smith T.C."/>
            <person name="Stanton J.D."/>
            <person name="Ullery H.E."/>
            <person name="Wilson R.J."/>
            <person name="Serrano M.G."/>
            <person name="Buck G."/>
            <person name="Lee V."/>
            <person name="Wang Y."/>
            <person name="Carvalho R."/>
            <person name="Voegtly L."/>
            <person name="Shi R."/>
            <person name="Duckworth R."/>
            <person name="Johnson A."/>
            <person name="Loviza R."/>
            <person name="Walstead R."/>
            <person name="Shah Z."/>
            <person name="Kiflezghi M."/>
            <person name="Wade K."/>
            <person name="Ball S.L."/>
            <person name="Bradley K.W."/>
            <person name="Asai D.J."/>
            <person name="Bowman C.A."/>
            <person name="Russell D.A."/>
            <person name="Pope W.H."/>
            <person name="Jacobs-Sera D."/>
            <person name="Hendrix R.W."/>
            <person name="Hatfull G.F."/>
        </authorList>
    </citation>
    <scope>NUCLEOTIDE SEQUENCE [LARGE SCALE GENOMIC DNA]</scope>
    <source>
        <strain evidence="8 9">DSM 27648</strain>
    </source>
</reference>
<feature type="binding site" evidence="6">
    <location>
        <begin position="33"/>
        <end position="40"/>
    </location>
    <ligand>
        <name>ATP</name>
        <dbReference type="ChEBI" id="CHEBI:30616"/>
    </ligand>
</feature>
<dbReference type="PANTHER" id="PTHR42961">
    <property type="entry name" value="IRON-SULFUR PROTEIN NUBPL"/>
    <property type="match status" value="1"/>
</dbReference>
<dbReference type="InterPro" id="IPR044304">
    <property type="entry name" value="NUBPL-like"/>
</dbReference>
<dbReference type="PANTHER" id="PTHR42961:SF2">
    <property type="entry name" value="IRON-SULFUR PROTEIN NUBPL"/>
    <property type="match status" value="1"/>
</dbReference>
<dbReference type="OrthoDB" id="9809679at2"/>
<evidence type="ECO:0000256" key="2">
    <source>
        <dbReference type="ARBA" id="ARBA00022741"/>
    </source>
</evidence>
<keyword evidence="9" id="KW-1185">Reference proteome</keyword>